<comment type="caution">
    <text evidence="1">The sequence shown here is derived from an EMBL/GenBank/DDBJ whole genome shotgun (WGS) entry which is preliminary data.</text>
</comment>
<feature type="non-terminal residue" evidence="1">
    <location>
        <position position="1"/>
    </location>
</feature>
<sequence length="42" mass="4745">GSKTEVLNIFTPEIKGAHVILQGTTEEIVQNLIRRLKKDKIL</sequence>
<protein>
    <submittedName>
        <fullName evidence="1">Uncharacterized protein</fullName>
    </submittedName>
</protein>
<dbReference type="EMBL" id="LAZR01005373">
    <property type="protein sequence ID" value="KKN00448.1"/>
    <property type="molecule type" value="Genomic_DNA"/>
</dbReference>
<name>A0A0F9Q4Y0_9ZZZZ</name>
<dbReference type="AlphaFoldDB" id="A0A0F9Q4Y0"/>
<accession>A0A0F9Q4Y0</accession>
<proteinExistence type="predicted"/>
<organism evidence="1">
    <name type="scientific">marine sediment metagenome</name>
    <dbReference type="NCBI Taxonomy" id="412755"/>
    <lineage>
        <taxon>unclassified sequences</taxon>
        <taxon>metagenomes</taxon>
        <taxon>ecological metagenomes</taxon>
    </lineage>
</organism>
<gene>
    <name evidence="1" type="ORF">LCGC14_1137670</name>
</gene>
<evidence type="ECO:0000313" key="1">
    <source>
        <dbReference type="EMBL" id="KKN00448.1"/>
    </source>
</evidence>
<reference evidence="1" key="1">
    <citation type="journal article" date="2015" name="Nature">
        <title>Complex archaea that bridge the gap between prokaryotes and eukaryotes.</title>
        <authorList>
            <person name="Spang A."/>
            <person name="Saw J.H."/>
            <person name="Jorgensen S.L."/>
            <person name="Zaremba-Niedzwiedzka K."/>
            <person name="Martijn J."/>
            <person name="Lind A.E."/>
            <person name="van Eijk R."/>
            <person name="Schleper C."/>
            <person name="Guy L."/>
            <person name="Ettema T.J."/>
        </authorList>
    </citation>
    <scope>NUCLEOTIDE SEQUENCE</scope>
</reference>